<protein>
    <submittedName>
        <fullName evidence="2">Uncharacterized protein</fullName>
    </submittedName>
</protein>
<sequence length="440" mass="50611">MATRELMQPIRVSEMMGITRSGGRKPESEKKYLQPLRVKDLLESNTKSCSRTGERLRKTKFIPPNRKVRRQLYDGSPAQESRYSYHPTASTRQSVYQATSKTSICPPKISEIIKKNTKTQLPRKSLLTQPNTIVNKLIKKQEEQLKSTKKMSIVTEDPAEDNESTLEKQNKSQNEKEIELINVVDVCTPRDMINHQYNLNRPTVIKCVVTEQLRKVENDLDEIKINQKKLESNQDLILSKFQIIENLLVKLCQASSININSTDGNKISNDEDSKTTESKDEASIDNDKKNDSTIKINDNNKENDNSNRRSRSKSINPTGERRRSLRLSMKNDSFSNLEKQLNIQHTKKDDNTNVNENVNQVTPVKMNLRKSSAKSDKPLREYLAMKASMNFLETPDANRFKTLIVDDTPLKQRTLRRSISSKLFDELQDLYHDSSPDSNH</sequence>
<dbReference type="EMBL" id="JACMRX010000002">
    <property type="protein sequence ID" value="KAF7994651.1"/>
    <property type="molecule type" value="Genomic_DNA"/>
</dbReference>
<keyword evidence="3" id="KW-1185">Reference proteome</keyword>
<proteinExistence type="predicted"/>
<comment type="caution">
    <text evidence="2">The sequence shown here is derived from an EMBL/GenBank/DDBJ whole genome shotgun (WGS) entry which is preliminary data.</text>
</comment>
<organism evidence="2 3">
    <name type="scientific">Aphidius gifuensis</name>
    <name type="common">Parasitoid wasp</name>
    <dbReference type="NCBI Taxonomy" id="684658"/>
    <lineage>
        <taxon>Eukaryota</taxon>
        <taxon>Metazoa</taxon>
        <taxon>Ecdysozoa</taxon>
        <taxon>Arthropoda</taxon>
        <taxon>Hexapoda</taxon>
        <taxon>Insecta</taxon>
        <taxon>Pterygota</taxon>
        <taxon>Neoptera</taxon>
        <taxon>Endopterygota</taxon>
        <taxon>Hymenoptera</taxon>
        <taxon>Apocrita</taxon>
        <taxon>Ichneumonoidea</taxon>
        <taxon>Braconidae</taxon>
        <taxon>Aphidiinae</taxon>
        <taxon>Aphidius</taxon>
    </lineage>
</organism>
<name>A0A834Y138_APHGI</name>
<feature type="compositionally biased region" description="Polar residues" evidence="1">
    <location>
        <begin position="78"/>
        <end position="101"/>
    </location>
</feature>
<gene>
    <name evidence="2" type="ORF">HCN44_004123</name>
</gene>
<reference evidence="2 3" key="1">
    <citation type="submission" date="2020-08" db="EMBL/GenBank/DDBJ databases">
        <title>Aphidius gifuensis genome sequencing and assembly.</title>
        <authorList>
            <person name="Du Z."/>
        </authorList>
    </citation>
    <scope>NUCLEOTIDE SEQUENCE [LARGE SCALE GENOMIC DNA]</scope>
    <source>
        <strain evidence="2">YNYX2018</strain>
        <tissue evidence="2">Adults</tissue>
    </source>
</reference>
<dbReference type="OrthoDB" id="7684052at2759"/>
<accession>A0A834Y138</accession>
<dbReference type="Proteomes" id="UP000639338">
    <property type="component" value="Unassembled WGS sequence"/>
</dbReference>
<feature type="region of interest" description="Disordered" evidence="1">
    <location>
        <begin position="66"/>
        <end position="101"/>
    </location>
</feature>
<evidence type="ECO:0000313" key="2">
    <source>
        <dbReference type="EMBL" id="KAF7994651.1"/>
    </source>
</evidence>
<feature type="region of interest" description="Disordered" evidence="1">
    <location>
        <begin position="260"/>
        <end position="323"/>
    </location>
</feature>
<dbReference type="AlphaFoldDB" id="A0A834Y138"/>
<feature type="region of interest" description="Disordered" evidence="1">
    <location>
        <begin position="148"/>
        <end position="173"/>
    </location>
</feature>
<feature type="compositionally biased region" description="Basic and acidic residues" evidence="1">
    <location>
        <begin position="268"/>
        <end position="307"/>
    </location>
</feature>
<evidence type="ECO:0000313" key="3">
    <source>
        <dbReference type="Proteomes" id="UP000639338"/>
    </source>
</evidence>
<evidence type="ECO:0000256" key="1">
    <source>
        <dbReference type="SAM" id="MobiDB-lite"/>
    </source>
</evidence>